<feature type="non-terminal residue" evidence="1">
    <location>
        <position position="1"/>
    </location>
</feature>
<name>A0ABD0L132_9CAEN</name>
<accession>A0ABD0L132</accession>
<sequence length="58" mass="6850">MYLGDKSERGILDQLPSPLLVQPASFLITRNHPKQRQYMFPIVTITPWIYNDHSRKHT</sequence>
<reference evidence="1 2" key="1">
    <citation type="journal article" date="2023" name="Sci. Data">
        <title>Genome assembly of the Korean intertidal mud-creeper Batillaria attramentaria.</title>
        <authorList>
            <person name="Patra A.K."/>
            <person name="Ho P.T."/>
            <person name="Jun S."/>
            <person name="Lee S.J."/>
            <person name="Kim Y."/>
            <person name="Won Y.J."/>
        </authorList>
    </citation>
    <scope>NUCLEOTIDE SEQUENCE [LARGE SCALE GENOMIC DNA]</scope>
    <source>
        <strain evidence="1">Wonlab-2016</strain>
    </source>
</reference>
<proteinExistence type="predicted"/>
<evidence type="ECO:0000313" key="1">
    <source>
        <dbReference type="EMBL" id="KAK7493095.1"/>
    </source>
</evidence>
<organism evidence="1 2">
    <name type="scientific">Batillaria attramentaria</name>
    <dbReference type="NCBI Taxonomy" id="370345"/>
    <lineage>
        <taxon>Eukaryota</taxon>
        <taxon>Metazoa</taxon>
        <taxon>Spiralia</taxon>
        <taxon>Lophotrochozoa</taxon>
        <taxon>Mollusca</taxon>
        <taxon>Gastropoda</taxon>
        <taxon>Caenogastropoda</taxon>
        <taxon>Sorbeoconcha</taxon>
        <taxon>Cerithioidea</taxon>
        <taxon>Batillariidae</taxon>
        <taxon>Batillaria</taxon>
    </lineage>
</organism>
<dbReference type="EMBL" id="JACVVK020000096">
    <property type="protein sequence ID" value="KAK7493095.1"/>
    <property type="molecule type" value="Genomic_DNA"/>
</dbReference>
<evidence type="ECO:0000313" key="2">
    <source>
        <dbReference type="Proteomes" id="UP001519460"/>
    </source>
</evidence>
<protein>
    <submittedName>
        <fullName evidence="1">Uncharacterized protein</fullName>
    </submittedName>
</protein>
<keyword evidence="2" id="KW-1185">Reference proteome</keyword>
<comment type="caution">
    <text evidence="1">The sequence shown here is derived from an EMBL/GenBank/DDBJ whole genome shotgun (WGS) entry which is preliminary data.</text>
</comment>
<gene>
    <name evidence="1" type="ORF">BaRGS_00015616</name>
</gene>
<dbReference type="AlphaFoldDB" id="A0ABD0L132"/>
<dbReference type="Proteomes" id="UP001519460">
    <property type="component" value="Unassembled WGS sequence"/>
</dbReference>